<dbReference type="IntAct" id="P72900">
    <property type="interactions" value="3"/>
</dbReference>
<evidence type="ECO:0000256" key="1">
    <source>
        <dbReference type="ARBA" id="ARBA00022679"/>
    </source>
</evidence>
<evidence type="ECO:0000313" key="5">
    <source>
        <dbReference type="Proteomes" id="UP000001425"/>
    </source>
</evidence>
<dbReference type="PIR" id="S74765">
    <property type="entry name" value="S74765"/>
</dbReference>
<reference evidence="4 5" key="2">
    <citation type="journal article" date="1996" name="DNA Res.">
        <title>Sequence analysis of the genome of the unicellular cyanobacterium Synechocystis sp. strain PCC6803. II. Sequence determination of the entire genome and assignment of potential protein-coding regions.</title>
        <authorList>
            <person name="Kaneko T."/>
            <person name="Sato S."/>
            <person name="Kotani H."/>
            <person name="Tanaka A."/>
            <person name="Asamizu E."/>
            <person name="Nakamura Y."/>
            <person name="Miyajima N."/>
            <person name="Hirosawa M."/>
            <person name="Sugiura M."/>
            <person name="Sasamoto S."/>
            <person name="Kimura T."/>
            <person name="Hosouchi T."/>
            <person name="Matsuno A."/>
            <person name="Muraki A."/>
            <person name="Nakazaki N."/>
            <person name="Naruo K."/>
            <person name="Okumura S."/>
            <person name="Shimpo S."/>
            <person name="Takeuchi C."/>
            <person name="Wada T."/>
            <person name="Watanabe A."/>
            <person name="Yamada M."/>
            <person name="Yasuda M."/>
            <person name="Tabata S."/>
        </authorList>
    </citation>
    <scope>NUCLEOTIDE SEQUENCE [LARGE SCALE GENOMIC DNA]</scope>
    <source>
        <strain evidence="5">ATCC 27184 / PCC 6803 / Kazusa</strain>
    </source>
</reference>
<dbReference type="EnsemblBacteria" id="BAA16916">
    <property type="protein sequence ID" value="BAA16916"/>
    <property type="gene ID" value="BAA16916"/>
</dbReference>
<protein>
    <submittedName>
        <fullName evidence="4">Mannosyltransferase B</fullName>
    </submittedName>
</protein>
<dbReference type="Pfam" id="PF00534">
    <property type="entry name" value="Glycos_transf_1"/>
    <property type="match status" value="1"/>
</dbReference>
<dbReference type="AlphaFoldDB" id="P72900"/>
<dbReference type="GO" id="GO:0016757">
    <property type="term" value="F:glycosyltransferase activity"/>
    <property type="evidence" value="ECO:0000318"/>
    <property type="project" value="GO_Central"/>
</dbReference>
<evidence type="ECO:0000259" key="2">
    <source>
        <dbReference type="Pfam" id="PF00534"/>
    </source>
</evidence>
<dbReference type="PhylomeDB" id="P72900"/>
<accession>P72900</accession>
<organism evidence="4 5">
    <name type="scientific">Synechocystis sp. (strain ATCC 27184 / PCC 6803 / Kazusa)</name>
    <dbReference type="NCBI Taxonomy" id="1111708"/>
    <lineage>
        <taxon>Bacteria</taxon>
        <taxon>Bacillati</taxon>
        <taxon>Cyanobacteriota</taxon>
        <taxon>Cyanophyceae</taxon>
        <taxon>Synechococcales</taxon>
        <taxon>Merismopediaceae</taxon>
        <taxon>Synechocystis</taxon>
    </lineage>
</organism>
<evidence type="ECO:0000313" key="4">
    <source>
        <dbReference type="EMBL" id="BAA16916.1"/>
    </source>
</evidence>
<dbReference type="PaxDb" id="1148-1651990"/>
<keyword evidence="4" id="KW-0328">Glycosyltransferase</keyword>
<name>P72900_SYNY3</name>
<dbReference type="CDD" id="cd03809">
    <property type="entry name" value="GT4_MtfB-like"/>
    <property type="match status" value="1"/>
</dbReference>
<reference evidence="4 5" key="1">
    <citation type="journal article" date="1995" name="DNA Res.">
        <title>Sequence analysis of the genome of the unicellular cyanobacterium Synechocystis sp. strain PCC6803. I. Sequence features in the 1 Mb region from map positions 64% to 92% of the genome.</title>
        <authorList>
            <person name="Kaneko T."/>
            <person name="Tanaka A."/>
            <person name="Sato S."/>
            <person name="Kotani H."/>
            <person name="Sazuka T."/>
            <person name="Miyajima N."/>
            <person name="Sugiura M."/>
            <person name="Tabata S."/>
        </authorList>
    </citation>
    <scope>NUCLEOTIDE SEQUENCE [LARGE SCALE GENOMIC DNA]</scope>
    <source>
        <strain evidence="5">ATCC 27184 / PCC 6803 / Kazusa</strain>
    </source>
</reference>
<dbReference type="CAZy" id="GT4">
    <property type="family name" value="Glycosyltransferase Family 4"/>
</dbReference>
<proteinExistence type="predicted"/>
<feature type="domain" description="Glycosyl transferase family 1" evidence="2">
    <location>
        <begin position="179"/>
        <end position="346"/>
    </location>
</feature>
<evidence type="ECO:0000259" key="3">
    <source>
        <dbReference type="Pfam" id="PF13439"/>
    </source>
</evidence>
<keyword evidence="1" id="KW-0808">Transferase</keyword>
<dbReference type="Pfam" id="PF13439">
    <property type="entry name" value="Glyco_transf_4"/>
    <property type="match status" value="1"/>
</dbReference>
<dbReference type="Gene3D" id="3.40.50.2000">
    <property type="entry name" value="Glycogen Phosphorylase B"/>
    <property type="match status" value="2"/>
</dbReference>
<dbReference type="GO" id="GO:0009103">
    <property type="term" value="P:lipopolysaccharide biosynthetic process"/>
    <property type="evidence" value="ECO:0000318"/>
    <property type="project" value="GO_Central"/>
</dbReference>
<gene>
    <name evidence="4" type="primary">rfbU</name>
</gene>
<dbReference type="FunFam" id="3.40.50.2000:FF:000119">
    <property type="entry name" value="Glycosyl transferase group 1"/>
    <property type="match status" value="1"/>
</dbReference>
<dbReference type="InParanoid" id="P72900"/>
<feature type="domain" description="Glycosyltransferase subfamily 4-like N-terminal" evidence="3">
    <location>
        <begin position="18"/>
        <end position="172"/>
    </location>
</feature>
<dbReference type="PANTHER" id="PTHR46401">
    <property type="entry name" value="GLYCOSYLTRANSFERASE WBBK-RELATED"/>
    <property type="match status" value="1"/>
</dbReference>
<dbReference type="SUPFAM" id="SSF53756">
    <property type="entry name" value="UDP-Glycosyltransferase/glycogen phosphorylase"/>
    <property type="match status" value="1"/>
</dbReference>
<dbReference type="KEGG" id="syn:slr1064"/>
<dbReference type="InterPro" id="IPR001296">
    <property type="entry name" value="Glyco_trans_1"/>
</dbReference>
<keyword evidence="5" id="KW-1185">Reference proteome</keyword>
<dbReference type="PANTHER" id="PTHR46401:SF2">
    <property type="entry name" value="GLYCOSYLTRANSFERASE WBBK-RELATED"/>
    <property type="match status" value="1"/>
</dbReference>
<dbReference type="EMBL" id="BA000022">
    <property type="protein sequence ID" value="BAA16916.1"/>
    <property type="molecule type" value="Genomic_DNA"/>
</dbReference>
<dbReference type="InterPro" id="IPR028098">
    <property type="entry name" value="Glyco_trans_4-like_N"/>
</dbReference>
<dbReference type="eggNOG" id="COG0438">
    <property type="taxonomic scope" value="Bacteria"/>
</dbReference>
<dbReference type="SMR" id="P72900"/>
<dbReference type="STRING" id="1148.gene:10497776"/>
<dbReference type="Proteomes" id="UP000001425">
    <property type="component" value="Chromosome"/>
</dbReference>
<sequence length="367" mass="41849">MKIFYDGLIYAAYSKQSGGISRYFDNLISRLPEDFYPGLTTGREKTGSHPIHPHLELYRFDLRFRPGRICNWVRKEYFQYLSEKYKPQLAHPTYYSLLTGRRIESYQCPVVITVHDMIHEIFADYMDPNGEQAEIKRNAILAAQAILCNSENTKRDLLNQYPALENRVSVTYLATEFSEDNIDVNASVPTQPYFLYVGARGTYKNFDQLLLAFQKVTAKPKYADLLLCVVGSPFENQEKERLEFLGLSKNVVHYGRATDGQLAKLYNQSIAFVYPSLYEGFGIPPLEAMACGTAVIGSNVSSIPEVVGDAGLLFDPKSMDQLVDQLLYVLENPIKRDSLIQKGKKQCKKFSWDKTAQQTVETYRSLL</sequence>